<dbReference type="PROSITE" id="PS51387">
    <property type="entry name" value="FAD_PCMH"/>
    <property type="match status" value="1"/>
</dbReference>
<dbReference type="Proteomes" id="UP001174909">
    <property type="component" value="Unassembled WGS sequence"/>
</dbReference>
<accession>A0AA35WH26</accession>
<keyword evidence="3" id="KW-0285">Flavoprotein</keyword>
<evidence type="ECO:0000256" key="5">
    <source>
        <dbReference type="ARBA" id="ARBA00023002"/>
    </source>
</evidence>
<dbReference type="EMBL" id="CASHTH010001587">
    <property type="protein sequence ID" value="CAI8017021.1"/>
    <property type="molecule type" value="Genomic_DNA"/>
</dbReference>
<evidence type="ECO:0000313" key="7">
    <source>
        <dbReference type="EMBL" id="CAI8017021.1"/>
    </source>
</evidence>
<dbReference type="InterPro" id="IPR016166">
    <property type="entry name" value="FAD-bd_PCMH"/>
</dbReference>
<evidence type="ECO:0000256" key="4">
    <source>
        <dbReference type="ARBA" id="ARBA00022827"/>
    </source>
</evidence>
<evidence type="ECO:0000256" key="2">
    <source>
        <dbReference type="ARBA" id="ARBA00008000"/>
    </source>
</evidence>
<dbReference type="SUPFAM" id="SSF55103">
    <property type="entry name" value="FAD-linked oxidases, C-terminal domain"/>
    <property type="match status" value="1"/>
</dbReference>
<reference evidence="7" key="1">
    <citation type="submission" date="2023-03" db="EMBL/GenBank/DDBJ databases">
        <authorList>
            <person name="Steffen K."/>
            <person name="Cardenas P."/>
        </authorList>
    </citation>
    <scope>NUCLEOTIDE SEQUENCE</scope>
</reference>
<dbReference type="InterPro" id="IPR016164">
    <property type="entry name" value="FAD-linked_Oxase-like_C"/>
</dbReference>
<proteinExistence type="inferred from homology"/>
<dbReference type="InterPro" id="IPR016171">
    <property type="entry name" value="Vanillyl_alc_oxidase_C-sub2"/>
</dbReference>
<dbReference type="InterPro" id="IPR004113">
    <property type="entry name" value="FAD-bd_oxidored_4_C"/>
</dbReference>
<dbReference type="InterPro" id="IPR016169">
    <property type="entry name" value="FAD-bd_PCMH_sub2"/>
</dbReference>
<gene>
    <name evidence="7" type="ORF">GBAR_LOCUS10388</name>
</gene>
<dbReference type="InterPro" id="IPR036318">
    <property type="entry name" value="FAD-bd_PCMH-like_sf"/>
</dbReference>
<dbReference type="Gene3D" id="3.30.465.10">
    <property type="match status" value="1"/>
</dbReference>
<evidence type="ECO:0000313" key="8">
    <source>
        <dbReference type="Proteomes" id="UP001174909"/>
    </source>
</evidence>
<dbReference type="InterPro" id="IPR006094">
    <property type="entry name" value="Oxid_FAD_bind_N"/>
</dbReference>
<dbReference type="GO" id="GO:0016491">
    <property type="term" value="F:oxidoreductase activity"/>
    <property type="evidence" value="ECO:0007669"/>
    <property type="project" value="UniProtKB-KW"/>
</dbReference>
<sequence length="437" mass="45982">MTTEGLTPPIRAIADALGADVVTAGSTADAIDGIKPDVVISPRSSDELCELLALADTEGLAVAPRGGGTQLALGNHLERLDVVVDMSALNRVVQHNAADLTLAVEAGITLATLRETLAAEGQFLALDAPLPERATIGGTLAAGVSGPLKWQYGSARDLVIGMKVAQADGRITQSGGNVVKNVSGYDMARLHVGGLGTLGIITEISFKLTPMLRHETTLLAHFDSVSGCLSAALGIFNSGVMPIAMTAFNGNVGNRIGLEDGGGSGDYGLAVRLGGRPRTLRRMENETFFVIREQTPEVDRLEDEAASLWSQLTDFGYDKDNASVMSARIAVLPNSIDKVAEALAAHNGAAIVAQPGYGMMNAHWFDDGAALSETIRSMRTAVHSLGGSLIIERAPLNIKESIDVWDYAGESLEVMRRLKAQYDPNGILNPNRFTGGI</sequence>
<comment type="cofactor">
    <cofactor evidence="1">
        <name>FAD</name>
        <dbReference type="ChEBI" id="CHEBI:57692"/>
    </cofactor>
</comment>
<protein>
    <submittedName>
        <fullName evidence="7">Glycolate oxidase subunit GlcD</fullName>
    </submittedName>
</protein>
<evidence type="ECO:0000259" key="6">
    <source>
        <dbReference type="PROSITE" id="PS51387"/>
    </source>
</evidence>
<comment type="similarity">
    <text evidence="2">Belongs to the FAD-binding oxidoreductase/transferase type 4 family.</text>
</comment>
<keyword evidence="5" id="KW-0560">Oxidoreductase</keyword>
<dbReference type="SUPFAM" id="SSF56176">
    <property type="entry name" value="FAD-binding/transporter-associated domain-like"/>
    <property type="match status" value="1"/>
</dbReference>
<dbReference type="PANTHER" id="PTHR11748:SF103">
    <property type="entry name" value="GLYCOLATE OXIDASE SUBUNIT GLCE"/>
    <property type="match status" value="1"/>
</dbReference>
<dbReference type="Pfam" id="PF02913">
    <property type="entry name" value="FAD-oxidase_C"/>
    <property type="match status" value="1"/>
</dbReference>
<evidence type="ECO:0000256" key="3">
    <source>
        <dbReference type="ARBA" id="ARBA00022630"/>
    </source>
</evidence>
<organism evidence="7 8">
    <name type="scientific">Geodia barretti</name>
    <name type="common">Barrett's horny sponge</name>
    <dbReference type="NCBI Taxonomy" id="519541"/>
    <lineage>
        <taxon>Eukaryota</taxon>
        <taxon>Metazoa</taxon>
        <taxon>Porifera</taxon>
        <taxon>Demospongiae</taxon>
        <taxon>Heteroscleromorpha</taxon>
        <taxon>Tetractinellida</taxon>
        <taxon>Astrophorina</taxon>
        <taxon>Geodiidae</taxon>
        <taxon>Geodia</taxon>
    </lineage>
</organism>
<dbReference type="AlphaFoldDB" id="A0AA35WH26"/>
<dbReference type="Gene3D" id="1.10.45.10">
    <property type="entry name" value="Vanillyl-alcohol Oxidase, Chain A, domain 4"/>
    <property type="match status" value="1"/>
</dbReference>
<keyword evidence="4" id="KW-0274">FAD</keyword>
<name>A0AA35WH26_GEOBA</name>
<dbReference type="Pfam" id="PF01565">
    <property type="entry name" value="FAD_binding_4"/>
    <property type="match status" value="1"/>
</dbReference>
<dbReference type="GO" id="GO:0071949">
    <property type="term" value="F:FAD binding"/>
    <property type="evidence" value="ECO:0007669"/>
    <property type="project" value="InterPro"/>
</dbReference>
<keyword evidence="8" id="KW-1185">Reference proteome</keyword>
<comment type="caution">
    <text evidence="7">The sequence shown here is derived from an EMBL/GenBank/DDBJ whole genome shotgun (WGS) entry which is preliminary data.</text>
</comment>
<feature type="domain" description="FAD-binding PCMH-type" evidence="6">
    <location>
        <begin position="31"/>
        <end position="211"/>
    </location>
</feature>
<dbReference type="PANTHER" id="PTHR11748">
    <property type="entry name" value="D-LACTATE DEHYDROGENASE"/>
    <property type="match status" value="1"/>
</dbReference>
<evidence type="ECO:0000256" key="1">
    <source>
        <dbReference type="ARBA" id="ARBA00001974"/>
    </source>
</evidence>